<accession>A0A537KPF5</accession>
<protein>
    <submittedName>
        <fullName evidence="2">Uncharacterized protein</fullName>
    </submittedName>
</protein>
<proteinExistence type="predicted"/>
<dbReference type="AlphaFoldDB" id="A0A537KPF5"/>
<name>A0A537KPF5_9BACT</name>
<organism evidence="2 3">
    <name type="scientific">Candidatus Segetimicrobium genomatis</name>
    <dbReference type="NCBI Taxonomy" id="2569760"/>
    <lineage>
        <taxon>Bacteria</taxon>
        <taxon>Bacillati</taxon>
        <taxon>Candidatus Sysuimicrobiota</taxon>
        <taxon>Candidatus Sysuimicrobiia</taxon>
        <taxon>Candidatus Sysuimicrobiales</taxon>
        <taxon>Candidatus Segetimicrobiaceae</taxon>
        <taxon>Candidatus Segetimicrobium</taxon>
    </lineage>
</organism>
<reference evidence="2 3" key="1">
    <citation type="journal article" date="2019" name="Nat. Microbiol.">
        <title>Mediterranean grassland soil C-N compound turnover is dependent on rainfall and depth, and is mediated by genomically divergent microorganisms.</title>
        <authorList>
            <person name="Diamond S."/>
            <person name="Andeer P.F."/>
            <person name="Li Z."/>
            <person name="Crits-Christoph A."/>
            <person name="Burstein D."/>
            <person name="Anantharaman K."/>
            <person name="Lane K.R."/>
            <person name="Thomas B.C."/>
            <person name="Pan C."/>
            <person name="Northen T.R."/>
            <person name="Banfield J.F."/>
        </authorList>
    </citation>
    <scope>NUCLEOTIDE SEQUENCE [LARGE SCALE GENOMIC DNA]</scope>
    <source>
        <strain evidence="2">NP_4</strain>
    </source>
</reference>
<comment type="caution">
    <text evidence="2">The sequence shown here is derived from an EMBL/GenBank/DDBJ whole genome shotgun (WGS) entry which is preliminary data.</text>
</comment>
<sequence length="73" mass="8260">MGAFLQAFHDRQAKGHQEKHSADRQSEHADQHRDPAANGAWSARPHTSKAQQNEGGHRYTEAKPECLPELFRT</sequence>
<dbReference type="Proteomes" id="UP000319353">
    <property type="component" value="Unassembled WGS sequence"/>
</dbReference>
<feature type="compositionally biased region" description="Basic and acidic residues" evidence="1">
    <location>
        <begin position="8"/>
        <end position="35"/>
    </location>
</feature>
<evidence type="ECO:0000313" key="2">
    <source>
        <dbReference type="EMBL" id="TMI97640.1"/>
    </source>
</evidence>
<evidence type="ECO:0000313" key="3">
    <source>
        <dbReference type="Proteomes" id="UP000319353"/>
    </source>
</evidence>
<feature type="region of interest" description="Disordered" evidence="1">
    <location>
        <begin position="1"/>
        <end position="73"/>
    </location>
</feature>
<evidence type="ECO:0000256" key="1">
    <source>
        <dbReference type="SAM" id="MobiDB-lite"/>
    </source>
</evidence>
<feature type="compositionally biased region" description="Basic and acidic residues" evidence="1">
    <location>
        <begin position="55"/>
        <end position="73"/>
    </location>
</feature>
<gene>
    <name evidence="2" type="ORF">E6H01_13070</name>
</gene>
<dbReference type="EMBL" id="VBAL01000202">
    <property type="protein sequence ID" value="TMI97640.1"/>
    <property type="molecule type" value="Genomic_DNA"/>
</dbReference>